<reference evidence="2" key="1">
    <citation type="journal article" date="2020" name="Stud. Mycol.">
        <title>101 Dothideomycetes genomes: a test case for predicting lifestyles and emergence of pathogens.</title>
        <authorList>
            <person name="Haridas S."/>
            <person name="Albert R."/>
            <person name="Binder M."/>
            <person name="Bloem J."/>
            <person name="Labutti K."/>
            <person name="Salamov A."/>
            <person name="Andreopoulos B."/>
            <person name="Baker S."/>
            <person name="Barry K."/>
            <person name="Bills G."/>
            <person name="Bluhm B."/>
            <person name="Cannon C."/>
            <person name="Castanera R."/>
            <person name="Culley D."/>
            <person name="Daum C."/>
            <person name="Ezra D."/>
            <person name="Gonzalez J."/>
            <person name="Henrissat B."/>
            <person name="Kuo A."/>
            <person name="Liang C."/>
            <person name="Lipzen A."/>
            <person name="Lutzoni F."/>
            <person name="Magnuson J."/>
            <person name="Mondo S."/>
            <person name="Nolan M."/>
            <person name="Ohm R."/>
            <person name="Pangilinan J."/>
            <person name="Park H.-J."/>
            <person name="Ramirez L."/>
            <person name="Alfaro M."/>
            <person name="Sun H."/>
            <person name="Tritt A."/>
            <person name="Yoshinaga Y."/>
            <person name="Zwiers L.-H."/>
            <person name="Turgeon B."/>
            <person name="Goodwin S."/>
            <person name="Spatafora J."/>
            <person name="Crous P."/>
            <person name="Grigoriev I."/>
        </authorList>
    </citation>
    <scope>NUCLEOTIDE SEQUENCE</scope>
    <source>
        <strain evidence="2">CBS 125425</strain>
    </source>
</reference>
<sequence length="377" mass="39448">MSGFKDLAKGGWHPKGKEGGKESWRGDFKGVNTVAGWMGKGKGPNAEQHDHQSAPLSTLKDPASFGPPPKHVNYHGAAATPTTSSRTTGGLGSALTEEESSAKQRLKEQQEAKARAEEEANKPPPGPYRPDTTGLSTANLPKPPVRRTGSPAAKPKLPPRLPPRQNSHPDLHAPNPPPPYSEVAHDDTSGQGHLNQGALDRLGRAGVSVPGLGINRTAHPIPAGQTPKPAQASPGQGPQLSELQSRFSRMTAPSAENQPPSGGTSWADKQAALRTASSLRNDPSKVSTSDMTSAASTANNFRERHGDEAAAGWQRASGLTQKYGVLDRMNKAASPASPPASPTQGKKPPPPPPPKKKGLSTNIGEPPPVPLSSKPKF</sequence>
<dbReference type="AlphaFoldDB" id="A0A9P4R9W8"/>
<feature type="compositionally biased region" description="Pro residues" evidence="1">
    <location>
        <begin position="336"/>
        <end position="353"/>
    </location>
</feature>
<keyword evidence="3" id="KW-1185">Reference proteome</keyword>
<feature type="compositionally biased region" description="Polar residues" evidence="1">
    <location>
        <begin position="275"/>
        <end position="286"/>
    </location>
</feature>
<feature type="compositionally biased region" description="Basic and acidic residues" evidence="1">
    <location>
        <begin position="15"/>
        <end position="28"/>
    </location>
</feature>
<feature type="compositionally biased region" description="Low complexity" evidence="1">
    <location>
        <begin position="287"/>
        <end position="298"/>
    </location>
</feature>
<organism evidence="2 3">
    <name type="scientific">Polyplosphaeria fusca</name>
    <dbReference type="NCBI Taxonomy" id="682080"/>
    <lineage>
        <taxon>Eukaryota</taxon>
        <taxon>Fungi</taxon>
        <taxon>Dikarya</taxon>
        <taxon>Ascomycota</taxon>
        <taxon>Pezizomycotina</taxon>
        <taxon>Dothideomycetes</taxon>
        <taxon>Pleosporomycetidae</taxon>
        <taxon>Pleosporales</taxon>
        <taxon>Tetraplosphaeriaceae</taxon>
        <taxon>Polyplosphaeria</taxon>
    </lineage>
</organism>
<evidence type="ECO:0000256" key="1">
    <source>
        <dbReference type="SAM" id="MobiDB-lite"/>
    </source>
</evidence>
<proteinExistence type="predicted"/>
<comment type="caution">
    <text evidence="2">The sequence shown here is derived from an EMBL/GenBank/DDBJ whole genome shotgun (WGS) entry which is preliminary data.</text>
</comment>
<feature type="compositionally biased region" description="Low complexity" evidence="1">
    <location>
        <begin position="76"/>
        <end position="88"/>
    </location>
</feature>
<feature type="region of interest" description="Disordered" evidence="1">
    <location>
        <begin position="1"/>
        <end position="377"/>
    </location>
</feature>
<protein>
    <submittedName>
        <fullName evidence="2">Uncharacterized protein</fullName>
    </submittedName>
</protein>
<dbReference type="OrthoDB" id="3357271at2759"/>
<feature type="compositionally biased region" description="Basic and acidic residues" evidence="1">
    <location>
        <begin position="100"/>
        <end position="121"/>
    </location>
</feature>
<evidence type="ECO:0000313" key="2">
    <source>
        <dbReference type="EMBL" id="KAF2740795.1"/>
    </source>
</evidence>
<name>A0A9P4R9W8_9PLEO</name>
<accession>A0A9P4R9W8</accession>
<dbReference type="EMBL" id="ML996099">
    <property type="protein sequence ID" value="KAF2740795.1"/>
    <property type="molecule type" value="Genomic_DNA"/>
</dbReference>
<dbReference type="Proteomes" id="UP000799444">
    <property type="component" value="Unassembled WGS sequence"/>
</dbReference>
<evidence type="ECO:0000313" key="3">
    <source>
        <dbReference type="Proteomes" id="UP000799444"/>
    </source>
</evidence>
<feature type="compositionally biased region" description="Polar residues" evidence="1">
    <location>
        <begin position="233"/>
        <end position="248"/>
    </location>
</feature>
<feature type="compositionally biased region" description="Polar residues" evidence="1">
    <location>
        <begin position="254"/>
        <end position="264"/>
    </location>
</feature>
<gene>
    <name evidence="2" type="ORF">EJ04DRAFT_507806</name>
</gene>